<dbReference type="InterPro" id="IPR011043">
    <property type="entry name" value="Gal_Oxase/kelch_b-propeller"/>
</dbReference>
<dbReference type="EMBL" id="JAJJMB010010045">
    <property type="protein sequence ID" value="KAI3911453.1"/>
    <property type="molecule type" value="Genomic_DNA"/>
</dbReference>
<dbReference type="SUPFAM" id="SSF50965">
    <property type="entry name" value="Galactose oxidase, central domain"/>
    <property type="match status" value="1"/>
</dbReference>
<dbReference type="Proteomes" id="UP001202328">
    <property type="component" value="Unassembled WGS sequence"/>
</dbReference>
<feature type="domain" description="KIB1-4 beta-propeller" evidence="1">
    <location>
        <begin position="81"/>
        <end position="306"/>
    </location>
</feature>
<protein>
    <recommendedName>
        <fullName evidence="1">KIB1-4 beta-propeller domain-containing protein</fullName>
    </recommendedName>
</protein>
<accession>A0AAD4SKG8</accession>
<comment type="caution">
    <text evidence="2">The sequence shown here is derived from an EMBL/GenBank/DDBJ whole genome shotgun (WGS) entry which is preliminary data.</text>
</comment>
<reference evidence="2" key="1">
    <citation type="submission" date="2022-04" db="EMBL/GenBank/DDBJ databases">
        <title>A functionally conserved STORR gene fusion in Papaver species that diverged 16.8 million years ago.</title>
        <authorList>
            <person name="Catania T."/>
        </authorList>
    </citation>
    <scope>NUCLEOTIDE SEQUENCE</scope>
    <source>
        <strain evidence="2">S-188037</strain>
    </source>
</reference>
<name>A0AAD4SKG8_9MAGN</name>
<gene>
    <name evidence="2" type="ORF">MKW98_010340</name>
</gene>
<dbReference type="InterPro" id="IPR005174">
    <property type="entry name" value="KIB1-4_b-propeller"/>
</dbReference>
<keyword evidence="3" id="KW-1185">Reference proteome</keyword>
<dbReference type="AlphaFoldDB" id="A0AAD4SKG8"/>
<dbReference type="PANTHER" id="PTHR33127:SF5">
    <property type="entry name" value="TRANSMEMBRANE PROTEIN"/>
    <property type="match status" value="1"/>
</dbReference>
<evidence type="ECO:0000313" key="2">
    <source>
        <dbReference type="EMBL" id="KAI3911453.1"/>
    </source>
</evidence>
<dbReference type="PANTHER" id="PTHR33127">
    <property type="entry name" value="TRANSMEMBRANE PROTEIN"/>
    <property type="match status" value="1"/>
</dbReference>
<evidence type="ECO:0000313" key="3">
    <source>
        <dbReference type="Proteomes" id="UP001202328"/>
    </source>
</evidence>
<organism evidence="2 3">
    <name type="scientific">Papaver atlanticum</name>
    <dbReference type="NCBI Taxonomy" id="357466"/>
    <lineage>
        <taxon>Eukaryota</taxon>
        <taxon>Viridiplantae</taxon>
        <taxon>Streptophyta</taxon>
        <taxon>Embryophyta</taxon>
        <taxon>Tracheophyta</taxon>
        <taxon>Spermatophyta</taxon>
        <taxon>Magnoliopsida</taxon>
        <taxon>Ranunculales</taxon>
        <taxon>Papaveraceae</taxon>
        <taxon>Papaveroideae</taxon>
        <taxon>Papaver</taxon>
    </lineage>
</organism>
<dbReference type="Pfam" id="PF03478">
    <property type="entry name" value="Beta-prop_KIB1-4"/>
    <property type="match status" value="1"/>
</dbReference>
<evidence type="ECO:0000259" key="1">
    <source>
        <dbReference type="Pfam" id="PF03478"/>
    </source>
</evidence>
<sequence length="363" mass="41908">MSEGESGNHGKKQTGEELEKAIPWVVINEDIVDSIASHLHPVDFLHFCSVCKVRTTYLTPWLLFSTENHTVYNFVDPMHNNEKYLMKLHELLVGAIIRSQKGGWLLMSKGNFNLFFYNPFTKEIIQLPELSHNYWFAGIAFSSLPTSSDCVVFGITQQNKERITICFVKRGTDRRISQYFQSSEKKFLPTFNSPIFHKRAFHCADDKGTLGVFNSNNSTWKVLERPRGLSNAKYISFLVECQEELLLVRVLGMSITIFRLDSSKMAWRKVKNLGKHMLFINFTSCLSAIAPKSWMENKIFLPRLHDEQIKFFSLDTGSYGTVGGMQYAKDYFDTKCWTNCIWLEPNWSRSTSQELTWLGNNLP</sequence>
<proteinExistence type="predicted"/>